<dbReference type="Proteomes" id="UP000305887">
    <property type="component" value="Unassembled WGS sequence"/>
</dbReference>
<accession>A0A5C4MWM1</accession>
<organism evidence="1 2">
    <name type="scientific">Rubellimicrobium rubrum</name>
    <dbReference type="NCBI Taxonomy" id="2585369"/>
    <lineage>
        <taxon>Bacteria</taxon>
        <taxon>Pseudomonadati</taxon>
        <taxon>Pseudomonadota</taxon>
        <taxon>Alphaproteobacteria</taxon>
        <taxon>Rhodobacterales</taxon>
        <taxon>Roseobacteraceae</taxon>
        <taxon>Rubellimicrobium</taxon>
    </lineage>
</organism>
<dbReference type="AlphaFoldDB" id="A0A5C4MWM1"/>
<dbReference type="RefSeq" id="WP_139076325.1">
    <property type="nucleotide sequence ID" value="NZ_VDFU01000007.1"/>
</dbReference>
<keyword evidence="2" id="KW-1185">Reference proteome</keyword>
<protein>
    <submittedName>
        <fullName evidence="1">Uncharacterized protein</fullName>
    </submittedName>
</protein>
<dbReference type="EMBL" id="VDFU01000007">
    <property type="protein sequence ID" value="TNC50529.1"/>
    <property type="molecule type" value="Genomic_DNA"/>
</dbReference>
<gene>
    <name evidence="1" type="ORF">FHG66_08540</name>
</gene>
<name>A0A5C4MWM1_9RHOB</name>
<sequence>MPDADLGQQAHGHGQSMERLSLMGRVTGGFAADFAELPTPLVAGPGIVRRRLPDEPLQRVITRALKLAERNATMMQRLLSFVRGQAHRPAPVSPAG</sequence>
<evidence type="ECO:0000313" key="2">
    <source>
        <dbReference type="Proteomes" id="UP000305887"/>
    </source>
</evidence>
<evidence type="ECO:0000313" key="1">
    <source>
        <dbReference type="EMBL" id="TNC50529.1"/>
    </source>
</evidence>
<reference evidence="1 2" key="1">
    <citation type="submission" date="2019-06" db="EMBL/GenBank/DDBJ databases">
        <title>YIM 131921 draft genome.</title>
        <authorList>
            <person name="Jiang L."/>
        </authorList>
    </citation>
    <scope>NUCLEOTIDE SEQUENCE [LARGE SCALE GENOMIC DNA]</scope>
    <source>
        <strain evidence="1 2">YIM 131921</strain>
    </source>
</reference>
<comment type="caution">
    <text evidence="1">The sequence shown here is derived from an EMBL/GenBank/DDBJ whole genome shotgun (WGS) entry which is preliminary data.</text>
</comment>
<proteinExistence type="predicted"/>